<comment type="caution">
    <text evidence="4">The sequence shown here is derived from an EMBL/GenBank/DDBJ whole genome shotgun (WGS) entry which is preliminary data.</text>
</comment>
<dbReference type="InterPro" id="IPR010328">
    <property type="entry name" value="DUF928"/>
</dbReference>
<gene>
    <name evidence="4" type="ORF">DA73_0237665</name>
    <name evidence="3" type="ORF">DA73_0400032390</name>
</gene>
<name>A0A0C1QSX5_9CYAN</name>
<accession>A0A0C1QSX5</accession>
<feature type="chain" id="PRO_5036532922" evidence="2">
    <location>
        <begin position="27"/>
        <end position="256"/>
    </location>
</feature>
<evidence type="ECO:0000313" key="4">
    <source>
        <dbReference type="EMBL" id="KIE06953.1"/>
    </source>
</evidence>
<protein>
    <submittedName>
        <fullName evidence="3">DUF928 domain-containing protein</fullName>
    </submittedName>
</protein>
<reference evidence="4" key="1">
    <citation type="journal article" date="2015" name="Genome Announc.">
        <title>Draft Genome Sequence of Tolypothrix boutellei Strain VB521301.</title>
        <authorList>
            <person name="Chandrababunaidu M.M."/>
            <person name="Singh D."/>
            <person name="Sen D."/>
            <person name="Bhan S."/>
            <person name="Das S."/>
            <person name="Gupta A."/>
            <person name="Adhikary S.P."/>
            <person name="Tripathy S."/>
        </authorList>
    </citation>
    <scope>NUCLEOTIDE SEQUENCE</scope>
    <source>
        <strain evidence="4">VB521301</strain>
    </source>
</reference>
<dbReference type="OrthoDB" id="536034at2"/>
<evidence type="ECO:0000313" key="5">
    <source>
        <dbReference type="Proteomes" id="UP000029738"/>
    </source>
</evidence>
<keyword evidence="2" id="KW-0732">Signal</keyword>
<dbReference type="EMBL" id="JHEG04000001">
    <property type="protein sequence ID" value="KAF3889649.1"/>
    <property type="molecule type" value="Genomic_DNA"/>
</dbReference>
<feature type="region of interest" description="Disordered" evidence="1">
    <location>
        <begin position="45"/>
        <end position="65"/>
    </location>
</feature>
<dbReference type="EMBL" id="JHEG02000059">
    <property type="protein sequence ID" value="KIE06953.1"/>
    <property type="molecule type" value="Genomic_DNA"/>
</dbReference>
<organism evidence="4">
    <name type="scientific">Tolypothrix bouteillei VB521301</name>
    <dbReference type="NCBI Taxonomy" id="1479485"/>
    <lineage>
        <taxon>Bacteria</taxon>
        <taxon>Bacillati</taxon>
        <taxon>Cyanobacteriota</taxon>
        <taxon>Cyanophyceae</taxon>
        <taxon>Nostocales</taxon>
        <taxon>Tolypothrichaceae</taxon>
        <taxon>Tolypothrix</taxon>
    </lineage>
</organism>
<feature type="signal peptide" evidence="2">
    <location>
        <begin position="1"/>
        <end position="26"/>
    </location>
</feature>
<evidence type="ECO:0000256" key="2">
    <source>
        <dbReference type="SAM" id="SignalP"/>
    </source>
</evidence>
<evidence type="ECO:0000256" key="1">
    <source>
        <dbReference type="SAM" id="MobiDB-lite"/>
    </source>
</evidence>
<dbReference type="RefSeq" id="WP_038079988.1">
    <property type="nucleotide sequence ID" value="NZ_JHEG04000001.1"/>
</dbReference>
<evidence type="ECO:0000313" key="3">
    <source>
        <dbReference type="EMBL" id="KAF3889649.1"/>
    </source>
</evidence>
<sequence>MKWIQASLYLAALSLPVCWNFLRVSALTPQNQSYHTPKTWQISQVFKPPKRGKPPASAGGGTRSVSCLKGNKQLTPLTPSEKLGLTLAERPTFFWYVPSSSAQTAKFVLLADKDREVLYETSLTLPNKPGIISFKIPDSAPALAVGKTYHWYFTIVCNAEDASENPLVDGWVERTQAELPLSEALAKADLWKLPAIYAEAGIWHEGLTTLVQLRRTEPQNLKVKMNWRQFLKSVGLNAIASEPLIDCCTAENASPK</sequence>
<keyword evidence="5" id="KW-1185">Reference proteome</keyword>
<proteinExistence type="predicted"/>
<reference evidence="3" key="2">
    <citation type="submission" date="2019-11" db="EMBL/GenBank/DDBJ databases">
        <title>Improved Assembly of Tolypothrix boutellei genome.</title>
        <authorList>
            <person name="Sarangi A.N."/>
            <person name="Mukherjee M."/>
            <person name="Ghosh S."/>
            <person name="Singh D."/>
            <person name="Das A."/>
            <person name="Kant S."/>
            <person name="Prusty A."/>
            <person name="Tripathy S."/>
        </authorList>
    </citation>
    <scope>NUCLEOTIDE SEQUENCE</scope>
    <source>
        <strain evidence="3">VB521301</strain>
    </source>
</reference>
<dbReference type="Proteomes" id="UP000029738">
    <property type="component" value="Unassembled WGS sequence"/>
</dbReference>
<dbReference type="STRING" id="1479485.DA73_0237665"/>
<dbReference type="AlphaFoldDB" id="A0A0C1QSX5"/>
<dbReference type="Pfam" id="PF06051">
    <property type="entry name" value="DUF928"/>
    <property type="match status" value="1"/>
</dbReference>